<dbReference type="PANTHER" id="PTHR32063">
    <property type="match status" value="1"/>
</dbReference>
<dbReference type="SUPFAM" id="SSF82866">
    <property type="entry name" value="Multidrug efflux transporter AcrB transmembrane domain"/>
    <property type="match status" value="2"/>
</dbReference>
<dbReference type="AlphaFoldDB" id="A0A2T0SNK4"/>
<accession>A0A2T0SNK4</accession>
<feature type="transmembrane region" description="Helical" evidence="1">
    <location>
        <begin position="581"/>
        <end position="602"/>
    </location>
</feature>
<dbReference type="GO" id="GO:0005886">
    <property type="term" value="C:plasma membrane"/>
    <property type="evidence" value="ECO:0007669"/>
    <property type="project" value="TreeGrafter"/>
</dbReference>
<feature type="transmembrane region" description="Helical" evidence="1">
    <location>
        <begin position="466"/>
        <end position="485"/>
    </location>
</feature>
<feature type="transmembrane region" description="Helical" evidence="1">
    <location>
        <begin position="492"/>
        <end position="512"/>
    </location>
</feature>
<sequence length="652" mass="71900">MWKTIKGWLGYGPGRVRSKDYAEIPEDERLAIIEQSSIQVSRGVFYSTIIIITSFLPVFLLTGQEGKLFHPLAWTKTFILLVDAVLVVTLAPVMLSLFMKGRFKDDHANPINRFLERVYEPVIRWVMRWRKTTIGINLLALAVSVPMLMSLGSEFMPPLDEQSILFMPVTLPDVSNAEAKRILQVQDKLIKSVPEVDEVLGKAGRASTATDNSPISMIETIIMLKPKDQWREGITKKDLINELDAKLQIPGVVNGWTQPIINRINMLSTGIRTDVGIKVHGQSLDSIYAVSEQVKAALNGVPGVKDLYVEPVTGGKYLTIDVNREALGRYGLSVDDVNGVVESAIGGSPIGQTIEGRRRFSINVRLAQDYRNSVERIRRIPIATAAFGTVPLSAVATVKFEDGPPMITSDNALLRGAVMFNVRDRDLGGTVQEAIAKVNRELTLPNGYFLEWSGQYENLIRGQRTLLLIAPIVLVVIFLSLYLAFGSAREAFLSLITIPFALIGGAYMVYFYGVNLSVAVAVGFIALFGIAVETGVVMVIYLNDAMKQLVARRGNSRDTISREELREYVINGAAKRLRPKIMTVSVALFGLVPVLWAAGVGSDVMLPIVLPMIGGVLTSSTHILLVTPLIFLMTKEYELRKFGKLDVLDASH</sequence>
<dbReference type="EMBL" id="PVTE01000015">
    <property type="protein sequence ID" value="PRY34997.1"/>
    <property type="molecule type" value="Genomic_DNA"/>
</dbReference>
<evidence type="ECO:0000313" key="3">
    <source>
        <dbReference type="Proteomes" id="UP000238375"/>
    </source>
</evidence>
<dbReference type="GO" id="GO:0042910">
    <property type="term" value="F:xenobiotic transmembrane transporter activity"/>
    <property type="evidence" value="ECO:0007669"/>
    <property type="project" value="TreeGrafter"/>
</dbReference>
<evidence type="ECO:0000313" key="2">
    <source>
        <dbReference type="EMBL" id="PRY34997.1"/>
    </source>
</evidence>
<dbReference type="Gene3D" id="3.30.70.1440">
    <property type="entry name" value="Multidrug efflux transporter AcrB pore domain"/>
    <property type="match status" value="1"/>
</dbReference>
<feature type="transmembrane region" description="Helical" evidence="1">
    <location>
        <begin position="73"/>
        <end position="98"/>
    </location>
</feature>
<dbReference type="OrthoDB" id="636130at2"/>
<feature type="transmembrane region" description="Helical" evidence="1">
    <location>
        <begin position="43"/>
        <end position="61"/>
    </location>
</feature>
<protein>
    <submittedName>
        <fullName evidence="2">Cu(I)/Ag(I) efflux system membrane protein CusA/SilA</fullName>
    </submittedName>
</protein>
<dbReference type="Pfam" id="PF00873">
    <property type="entry name" value="ACR_tran"/>
    <property type="match status" value="1"/>
</dbReference>
<dbReference type="InterPro" id="IPR027463">
    <property type="entry name" value="AcrB_DN_DC_subdom"/>
</dbReference>
<evidence type="ECO:0000256" key="1">
    <source>
        <dbReference type="SAM" id="Phobius"/>
    </source>
</evidence>
<dbReference type="Gene3D" id="3.30.70.1430">
    <property type="entry name" value="Multidrug efflux transporter AcrB pore domain"/>
    <property type="match status" value="1"/>
</dbReference>
<proteinExistence type="predicted"/>
<dbReference type="Proteomes" id="UP000238375">
    <property type="component" value="Unassembled WGS sequence"/>
</dbReference>
<dbReference type="Gene3D" id="3.30.2090.10">
    <property type="entry name" value="Multidrug efflux transporter AcrB TolC docking domain, DN and DC subdomains"/>
    <property type="match status" value="1"/>
</dbReference>
<feature type="transmembrane region" description="Helical" evidence="1">
    <location>
        <begin position="608"/>
        <end position="632"/>
    </location>
</feature>
<organism evidence="2 3">
    <name type="scientific">Spirosoma oryzae</name>
    <dbReference type="NCBI Taxonomy" id="1469603"/>
    <lineage>
        <taxon>Bacteria</taxon>
        <taxon>Pseudomonadati</taxon>
        <taxon>Bacteroidota</taxon>
        <taxon>Cytophagia</taxon>
        <taxon>Cytophagales</taxon>
        <taxon>Cytophagaceae</taxon>
        <taxon>Spirosoma</taxon>
    </lineage>
</organism>
<keyword evidence="1" id="KW-0812">Transmembrane</keyword>
<comment type="caution">
    <text evidence="2">The sequence shown here is derived from an EMBL/GenBank/DDBJ whole genome shotgun (WGS) entry which is preliminary data.</text>
</comment>
<feature type="transmembrane region" description="Helical" evidence="1">
    <location>
        <begin position="518"/>
        <end position="542"/>
    </location>
</feature>
<dbReference type="Gene3D" id="1.20.1640.10">
    <property type="entry name" value="Multidrug efflux transporter AcrB transmembrane domain"/>
    <property type="match status" value="2"/>
</dbReference>
<name>A0A2T0SNK4_9BACT</name>
<dbReference type="SUPFAM" id="SSF82714">
    <property type="entry name" value="Multidrug efflux transporter AcrB TolC docking domain, DN and DC subdomains"/>
    <property type="match status" value="1"/>
</dbReference>
<reference evidence="2 3" key="1">
    <citation type="submission" date="2018-03" db="EMBL/GenBank/DDBJ databases">
        <title>Genomic Encyclopedia of Archaeal and Bacterial Type Strains, Phase II (KMG-II): from individual species to whole genera.</title>
        <authorList>
            <person name="Goeker M."/>
        </authorList>
    </citation>
    <scope>NUCLEOTIDE SEQUENCE [LARGE SCALE GENOMIC DNA]</scope>
    <source>
        <strain evidence="2 3">DSM 28354</strain>
    </source>
</reference>
<keyword evidence="1" id="KW-1133">Transmembrane helix</keyword>
<gene>
    <name evidence="2" type="ORF">CLV58_11580</name>
</gene>
<keyword evidence="3" id="KW-1185">Reference proteome</keyword>
<keyword evidence="1" id="KW-0472">Membrane</keyword>
<dbReference type="InterPro" id="IPR001036">
    <property type="entry name" value="Acrflvin-R"/>
</dbReference>
<feature type="transmembrane region" description="Helical" evidence="1">
    <location>
        <begin position="134"/>
        <end position="152"/>
    </location>
</feature>
<dbReference type="PANTHER" id="PTHR32063:SF19">
    <property type="entry name" value="CATION EFFLUX SYSTEM PROTEIN CUSA"/>
    <property type="match status" value="1"/>
</dbReference>
<dbReference type="RefSeq" id="WP_106139136.1">
    <property type="nucleotide sequence ID" value="NZ_PVTE01000015.1"/>
</dbReference>